<evidence type="ECO:0000313" key="1">
    <source>
        <dbReference type="EMBL" id="CAI2201179.1"/>
    </source>
</evidence>
<accession>A0A9W4TD35</accession>
<dbReference type="EMBL" id="CAMKVN010026762">
    <property type="protein sequence ID" value="CAI2201179.1"/>
    <property type="molecule type" value="Genomic_DNA"/>
</dbReference>
<dbReference type="Proteomes" id="UP001153678">
    <property type="component" value="Unassembled WGS sequence"/>
</dbReference>
<protein>
    <submittedName>
        <fullName evidence="1">16281_t:CDS:1</fullName>
    </submittedName>
</protein>
<keyword evidence="2" id="KW-1185">Reference proteome</keyword>
<sequence>FEDMVVKLRFEDKKLADKTARSQIYAEMRPYLTGISDRYLHVMTCKARKINKLFGYEYDSVTLKKSDGIPGYMVKQVTCNADKISKLTNPKSNTS</sequence>
<dbReference type="AlphaFoldDB" id="A0A9W4TD35"/>
<dbReference type="OrthoDB" id="2441350at2759"/>
<feature type="non-terminal residue" evidence="1">
    <location>
        <position position="1"/>
    </location>
</feature>
<reference evidence="1" key="1">
    <citation type="submission" date="2022-08" db="EMBL/GenBank/DDBJ databases">
        <authorList>
            <person name="Kallberg Y."/>
            <person name="Tangrot J."/>
            <person name="Rosling A."/>
        </authorList>
    </citation>
    <scope>NUCLEOTIDE SEQUENCE</scope>
    <source>
        <strain evidence="1">Wild A</strain>
    </source>
</reference>
<name>A0A9W4TD35_9GLOM</name>
<proteinExistence type="predicted"/>
<gene>
    <name evidence="1" type="ORF">FWILDA_LOCUS19936</name>
</gene>
<evidence type="ECO:0000313" key="2">
    <source>
        <dbReference type="Proteomes" id="UP001153678"/>
    </source>
</evidence>
<comment type="caution">
    <text evidence="1">The sequence shown here is derived from an EMBL/GenBank/DDBJ whole genome shotgun (WGS) entry which is preliminary data.</text>
</comment>
<organism evidence="1 2">
    <name type="scientific">Funneliformis geosporum</name>
    <dbReference type="NCBI Taxonomy" id="1117311"/>
    <lineage>
        <taxon>Eukaryota</taxon>
        <taxon>Fungi</taxon>
        <taxon>Fungi incertae sedis</taxon>
        <taxon>Mucoromycota</taxon>
        <taxon>Glomeromycotina</taxon>
        <taxon>Glomeromycetes</taxon>
        <taxon>Glomerales</taxon>
        <taxon>Glomeraceae</taxon>
        <taxon>Funneliformis</taxon>
    </lineage>
</organism>